<feature type="chain" id="PRO_5035145145" description="Zeta toxin domain-containing protein" evidence="4">
    <location>
        <begin position="16"/>
        <end position="1309"/>
    </location>
</feature>
<dbReference type="InterPro" id="IPR010488">
    <property type="entry name" value="Zeta_toxin_domain"/>
</dbReference>
<gene>
    <name evidence="7" type="ORF">KFE25_012716</name>
</gene>
<dbReference type="Proteomes" id="UP000751190">
    <property type="component" value="Unassembled WGS sequence"/>
</dbReference>
<keyword evidence="4" id="KW-0732">Signal</keyword>
<proteinExistence type="predicted"/>
<comment type="caution">
    <text evidence="7">The sequence shown here is derived from an EMBL/GenBank/DDBJ whole genome shotgun (WGS) entry which is preliminary data.</text>
</comment>
<keyword evidence="2" id="KW-0067">ATP-binding</keyword>
<dbReference type="Gene3D" id="3.60.10.10">
    <property type="entry name" value="Endonuclease/exonuclease/phosphatase"/>
    <property type="match status" value="1"/>
</dbReference>
<feature type="region of interest" description="Disordered" evidence="3">
    <location>
        <begin position="828"/>
        <end position="899"/>
    </location>
</feature>
<feature type="region of interest" description="Disordered" evidence="3">
    <location>
        <begin position="776"/>
        <end position="806"/>
    </location>
</feature>
<feature type="compositionally biased region" description="Polar residues" evidence="3">
    <location>
        <begin position="872"/>
        <end position="889"/>
    </location>
</feature>
<dbReference type="Pfam" id="PF03372">
    <property type="entry name" value="Exo_endo_phos"/>
    <property type="match status" value="1"/>
</dbReference>
<dbReference type="SUPFAM" id="SSF52540">
    <property type="entry name" value="P-loop containing nucleoside triphosphate hydrolases"/>
    <property type="match status" value="1"/>
</dbReference>
<keyword evidence="8" id="KW-1185">Reference proteome</keyword>
<evidence type="ECO:0000313" key="7">
    <source>
        <dbReference type="EMBL" id="KAG8458056.1"/>
    </source>
</evidence>
<dbReference type="EMBL" id="JAGTXO010000057">
    <property type="protein sequence ID" value="KAG8458056.1"/>
    <property type="molecule type" value="Genomic_DNA"/>
</dbReference>
<feature type="compositionally biased region" description="Pro residues" evidence="3">
    <location>
        <begin position="777"/>
        <end position="789"/>
    </location>
</feature>
<dbReference type="GO" id="GO:0000175">
    <property type="term" value="F:3'-5'-RNA exonuclease activity"/>
    <property type="evidence" value="ECO:0007669"/>
    <property type="project" value="TreeGrafter"/>
</dbReference>
<organism evidence="7 8">
    <name type="scientific">Diacronema lutheri</name>
    <name type="common">Unicellular marine alga</name>
    <name type="synonym">Monochrysis lutheri</name>
    <dbReference type="NCBI Taxonomy" id="2081491"/>
    <lineage>
        <taxon>Eukaryota</taxon>
        <taxon>Haptista</taxon>
        <taxon>Haptophyta</taxon>
        <taxon>Pavlovophyceae</taxon>
        <taxon>Pavlovales</taxon>
        <taxon>Pavlovaceae</taxon>
        <taxon>Diacronema</taxon>
    </lineage>
</organism>
<dbReference type="Gene3D" id="3.40.50.300">
    <property type="entry name" value="P-loop containing nucleotide triphosphate hydrolases"/>
    <property type="match status" value="1"/>
</dbReference>
<evidence type="ECO:0000259" key="6">
    <source>
        <dbReference type="Pfam" id="PF06414"/>
    </source>
</evidence>
<accession>A0A8J5X4F7</accession>
<dbReference type="PANTHER" id="PTHR12121">
    <property type="entry name" value="CARBON CATABOLITE REPRESSOR PROTEIN 4"/>
    <property type="match status" value="1"/>
</dbReference>
<feature type="signal peptide" evidence="4">
    <location>
        <begin position="1"/>
        <end position="15"/>
    </location>
</feature>
<reference evidence="7" key="1">
    <citation type="submission" date="2021-05" db="EMBL/GenBank/DDBJ databases">
        <title>The genome of the haptophyte Pavlova lutheri (Diacronema luteri, Pavlovales) - a model for lipid biosynthesis in eukaryotic algae.</title>
        <authorList>
            <person name="Hulatt C.J."/>
            <person name="Posewitz M.C."/>
        </authorList>
    </citation>
    <scope>NUCLEOTIDE SEQUENCE</scope>
    <source>
        <strain evidence="7">NIVA-4/92</strain>
    </source>
</reference>
<evidence type="ECO:0000313" key="8">
    <source>
        <dbReference type="Proteomes" id="UP000751190"/>
    </source>
</evidence>
<dbReference type="InterPro" id="IPR050410">
    <property type="entry name" value="CCR4/nocturin_mRNA_transcr"/>
</dbReference>
<feature type="domain" description="Zeta toxin" evidence="6">
    <location>
        <begin position="1082"/>
        <end position="1248"/>
    </location>
</feature>
<protein>
    <recommendedName>
        <fullName evidence="9">Zeta toxin domain-containing protein</fullName>
    </recommendedName>
</protein>
<feature type="region of interest" description="Disordered" evidence="3">
    <location>
        <begin position="1290"/>
        <end position="1309"/>
    </location>
</feature>
<dbReference type="InterPro" id="IPR036691">
    <property type="entry name" value="Endo/exonu/phosph_ase_sf"/>
</dbReference>
<sequence>MLLLLLAAAPSAAAAARRAGVPTRPAAQPPVLRARAAPRMATVFASDSAACSAEALDERVELTLTTFNVLNPIFARINAEGARESTDEQLWLARNEAIVRQLCASGSDVLCLQEYWVGGPPSFHELYERELCAKRGYTRVVSAREGRADGCLTLLGPRVSVVGEVVEVHFGSFADRVAHIVQLRVRTAARERGGGGAREQPAGAAAGGAAETLALASCPAPELLLVNTHLTYPHAPYFSALRLHEVRALVCALDAVRAQRRLRPCFPVVLCGDFNGSPSGNVFKAMLAHGFVSAVDQLSGVSRYAKRRVGEPCAPRSPLARARGAAARGSAAGVAEALLIADATAGAPRDDGDDGEGASGGASARWITHRTHTGRCSGVDYIWLSAQLPATARRSLAPLQRQCVRDVVDELGAMLVAAEAAETAIDPTVPRGTASLSSLIDAAVAVVFRSDAEEWAQREPVTPEQAARERAAYQRALRERAAELLGVLPSMLERHAPPDAAGAERDARAGALAACAATPAPRGVGSAEPAAGAPAGDVRVRYGAYLAAFAERAAALAPPLGGSGGGGGAREGWAFEATRSVLQPEELMAGRWPDSWRLSDHGLLSATLVGTRNARRLATTPAAEPHADARAPAEADAQCVELGAVRNAPAAMQVPICRALGLLHGGGAGGGGGGADGDGAARRGPGGSPAARSALGTPLRAPLDGGLVGERGGRGGGGGGGGGGSGDGGGPSDAPNAPAGAAGEQRGADAPLGCALRTPPPVASCAAGATASDTLAPAPPAPAAPPAPPASFGATPTRGAGGRSPTAARQLLRACAPRIDVAMSGAVEPEPARAQPATPVDGEQQPQQQPGRQPQPIAAGARAHEDAIMSAERSSAAQPTSSASLSSKSMPEAAMTDTLLKPRTLRPAVITRTPLWDRAFQLPPTAAADGGADASGRAPLADGKREGEVYVCSQDACEPLSDALARLIALDEAEVAQLEAQPELDVQLADDERALYERALSALDYFGDWADPATTRDSIVLACESPCVIDGEFTCADGAFRADRAQLHARILSHLLPHAHSAAIGEPISGAGGARATGPRRAYIVVGVPGSGKDSVLKRYLQRANAGVHVVDASADRLKGFLAQWADDELCREVREHCKRRGSSKHLLHAQYLHRESIYIVQRLVQRLISTGLPFMLEKTLYWLPQIVEQVSELRAAGYEVHLYGTLISPLKNWEFLNKRAQSGQSFGRLISKEQAVQALRRYHANLELVLRDPTLGQGVGAGLSSVNLYDVLSGEWKLRLLVPKEPMPLGAHSESDTDSRGTFVDVEP</sequence>
<keyword evidence="1" id="KW-0547">Nucleotide-binding</keyword>
<feature type="compositionally biased region" description="Low complexity" evidence="3">
    <location>
        <begin position="732"/>
        <end position="743"/>
    </location>
</feature>
<dbReference type="Pfam" id="PF06414">
    <property type="entry name" value="Zeta_toxin"/>
    <property type="match status" value="1"/>
</dbReference>
<name>A0A8J5X4F7_DIALT</name>
<feature type="compositionally biased region" description="Gly residues" evidence="3">
    <location>
        <begin position="706"/>
        <end position="731"/>
    </location>
</feature>
<feature type="region of interest" description="Disordered" evidence="3">
    <location>
        <begin position="669"/>
        <end position="755"/>
    </location>
</feature>
<dbReference type="GO" id="GO:0005524">
    <property type="term" value="F:ATP binding"/>
    <property type="evidence" value="ECO:0007669"/>
    <property type="project" value="UniProtKB-KW"/>
</dbReference>
<feature type="compositionally biased region" description="Low complexity" evidence="3">
    <location>
        <begin position="844"/>
        <end position="856"/>
    </location>
</feature>
<evidence type="ECO:0008006" key="9">
    <source>
        <dbReference type="Google" id="ProtNLM"/>
    </source>
</evidence>
<dbReference type="GO" id="GO:0016301">
    <property type="term" value="F:kinase activity"/>
    <property type="evidence" value="ECO:0007669"/>
    <property type="project" value="InterPro"/>
</dbReference>
<evidence type="ECO:0000259" key="5">
    <source>
        <dbReference type="Pfam" id="PF03372"/>
    </source>
</evidence>
<evidence type="ECO:0000256" key="3">
    <source>
        <dbReference type="SAM" id="MobiDB-lite"/>
    </source>
</evidence>
<evidence type="ECO:0000256" key="2">
    <source>
        <dbReference type="ARBA" id="ARBA00022840"/>
    </source>
</evidence>
<dbReference type="OrthoDB" id="10253982at2759"/>
<feature type="domain" description="Endonuclease/exonuclease/phosphatase" evidence="5">
    <location>
        <begin position="66"/>
        <end position="394"/>
    </location>
</feature>
<dbReference type="InterPro" id="IPR005135">
    <property type="entry name" value="Endo/exonuclease/phosphatase"/>
</dbReference>
<dbReference type="SUPFAM" id="SSF56219">
    <property type="entry name" value="DNase I-like"/>
    <property type="match status" value="1"/>
</dbReference>
<evidence type="ECO:0000256" key="4">
    <source>
        <dbReference type="SAM" id="SignalP"/>
    </source>
</evidence>
<evidence type="ECO:0000256" key="1">
    <source>
        <dbReference type="ARBA" id="ARBA00022741"/>
    </source>
</evidence>
<dbReference type="PANTHER" id="PTHR12121:SF31">
    <property type="entry name" value="FAMILY PROTEIN, PUTATIVE, EXPRESSED-RELATED"/>
    <property type="match status" value="1"/>
</dbReference>
<dbReference type="InterPro" id="IPR027417">
    <property type="entry name" value="P-loop_NTPase"/>
</dbReference>